<keyword evidence="7" id="KW-1185">Reference proteome</keyword>
<dbReference type="SMART" id="SM00563">
    <property type="entry name" value="PlsC"/>
    <property type="match status" value="1"/>
</dbReference>
<keyword evidence="4" id="KW-0812">Transmembrane</keyword>
<dbReference type="Pfam" id="PF16076">
    <property type="entry name" value="Acyltransf_C"/>
    <property type="match status" value="1"/>
</dbReference>
<accession>A0A8R1I2S4</accession>
<dbReference type="PANTHER" id="PTHR10983">
    <property type="entry name" value="1-ACYLGLYCEROL-3-PHOSPHATE ACYLTRANSFERASE-RELATED"/>
    <property type="match status" value="1"/>
</dbReference>
<dbReference type="SUPFAM" id="SSF69593">
    <property type="entry name" value="Glycerol-3-phosphate (1)-acyltransferase"/>
    <property type="match status" value="1"/>
</dbReference>
<dbReference type="GO" id="GO:0002009">
    <property type="term" value="P:morphogenesis of an epithelium"/>
    <property type="evidence" value="ECO:0007669"/>
    <property type="project" value="EnsemblMetazoa"/>
</dbReference>
<keyword evidence="4" id="KW-0472">Membrane</keyword>
<dbReference type="GO" id="GO:0016746">
    <property type="term" value="F:acyltransferase activity"/>
    <property type="evidence" value="ECO:0007669"/>
    <property type="project" value="UniProtKB-KW"/>
</dbReference>
<dbReference type="AlphaFoldDB" id="A0A8R1I2S4"/>
<keyword evidence="2" id="KW-0808">Transferase</keyword>
<evidence type="ECO:0000313" key="6">
    <source>
        <dbReference type="EnsemblMetazoa" id="CJA17618.1"/>
    </source>
</evidence>
<keyword evidence="3" id="KW-0012">Acyltransferase</keyword>
<evidence type="ECO:0000256" key="4">
    <source>
        <dbReference type="SAM" id="Phobius"/>
    </source>
</evidence>
<comment type="similarity">
    <text evidence="1">Belongs to the 1-acyl-sn-glycerol-3-phosphate acyltransferase family.</text>
</comment>
<sequence length="366" mass="43329">MYGQFRQILRNEGDPRRQYQLRRVRKSADDSRRENVLVLGYGKGILEYVMGVRVRVSGDEIEFGQTALIVMNHRTRLDWMYMWSALYQINPWLITSNKISLKAQLKKLPGAGFGMAAAQFVFLERNAEVDKKSFDDAIDYFKNIEKSYQILLFPEGTDKSEWTTLKSREFAKKNGLRQLDYVLYPRTTGFLHLLNKMRQQDYIEYIYDITIAYPYNIVQSEVDLVLKGASPREVHFHIRKIPISQVPLNEVEAGKWLNDRWTIKEQLLHKFYSEEQPINRQFPVERGDGVWRSWKEPRRHSYVKITALMFWFTVILVCGYHIFFVRTLQIGFAYFFVVSFFLNYLYGGIDKFIISKWQNANNHVSS</sequence>
<dbReference type="GO" id="GO:0005783">
    <property type="term" value="C:endoplasmic reticulum"/>
    <property type="evidence" value="ECO:0007669"/>
    <property type="project" value="EnsemblMetazoa"/>
</dbReference>
<feature type="transmembrane region" description="Helical" evidence="4">
    <location>
        <begin position="302"/>
        <end position="322"/>
    </location>
</feature>
<keyword evidence="4" id="KW-1133">Transmembrane helix</keyword>
<protein>
    <submittedName>
        <fullName evidence="6">PlsC domain-containing protein</fullName>
    </submittedName>
</protein>
<name>A0A8R1I2S4_CAEJA</name>
<evidence type="ECO:0000256" key="1">
    <source>
        <dbReference type="ARBA" id="ARBA00008655"/>
    </source>
</evidence>
<feature type="transmembrane region" description="Helical" evidence="4">
    <location>
        <begin position="328"/>
        <end position="346"/>
    </location>
</feature>
<dbReference type="Pfam" id="PF01553">
    <property type="entry name" value="Acyltransferase"/>
    <property type="match status" value="1"/>
</dbReference>
<evidence type="ECO:0000313" key="7">
    <source>
        <dbReference type="Proteomes" id="UP000005237"/>
    </source>
</evidence>
<organism evidence="6 7">
    <name type="scientific">Caenorhabditis japonica</name>
    <dbReference type="NCBI Taxonomy" id="281687"/>
    <lineage>
        <taxon>Eukaryota</taxon>
        <taxon>Metazoa</taxon>
        <taxon>Ecdysozoa</taxon>
        <taxon>Nematoda</taxon>
        <taxon>Chromadorea</taxon>
        <taxon>Rhabditida</taxon>
        <taxon>Rhabditina</taxon>
        <taxon>Rhabditomorpha</taxon>
        <taxon>Rhabditoidea</taxon>
        <taxon>Rhabditidae</taxon>
        <taxon>Peloderinae</taxon>
        <taxon>Caenorhabditis</taxon>
    </lineage>
</organism>
<dbReference type="EnsemblMetazoa" id="CJA17618.1">
    <property type="protein sequence ID" value="CJA17618.1"/>
    <property type="gene ID" value="WBGene00136823"/>
</dbReference>
<feature type="domain" description="Phospholipid/glycerol acyltransferase" evidence="5">
    <location>
        <begin position="67"/>
        <end position="191"/>
    </location>
</feature>
<dbReference type="GO" id="GO:0036149">
    <property type="term" value="P:phosphatidylinositol acyl-chain remodeling"/>
    <property type="evidence" value="ECO:0007669"/>
    <property type="project" value="TreeGrafter"/>
</dbReference>
<proteinExistence type="inferred from homology"/>
<dbReference type="InterPro" id="IPR032098">
    <property type="entry name" value="Acyltransf_C"/>
</dbReference>
<reference evidence="6" key="2">
    <citation type="submission" date="2022-06" db="UniProtKB">
        <authorList>
            <consortium name="EnsemblMetazoa"/>
        </authorList>
    </citation>
    <scope>IDENTIFICATION</scope>
    <source>
        <strain evidence="6">DF5081</strain>
    </source>
</reference>
<dbReference type="Proteomes" id="UP000005237">
    <property type="component" value="Unassembled WGS sequence"/>
</dbReference>
<evidence type="ECO:0000259" key="5">
    <source>
        <dbReference type="SMART" id="SM00563"/>
    </source>
</evidence>
<reference evidence="7" key="1">
    <citation type="submission" date="2010-08" db="EMBL/GenBank/DDBJ databases">
        <authorList>
            <consortium name="Caenorhabditis japonica Sequencing Consortium"/>
            <person name="Wilson R.K."/>
        </authorList>
    </citation>
    <scope>NUCLEOTIDE SEQUENCE [LARGE SCALE GENOMIC DNA]</scope>
    <source>
        <strain evidence="7">DF5081</strain>
    </source>
</reference>
<dbReference type="PANTHER" id="PTHR10983:SF20">
    <property type="entry name" value="LYSOPHOSPHATIDYLINOSITOL ACYLTRANSFERASE 10"/>
    <property type="match status" value="1"/>
</dbReference>
<evidence type="ECO:0000256" key="2">
    <source>
        <dbReference type="ARBA" id="ARBA00022679"/>
    </source>
</evidence>
<dbReference type="CDD" id="cd07990">
    <property type="entry name" value="LPLAT_LCLAT1-like"/>
    <property type="match status" value="1"/>
</dbReference>
<dbReference type="InterPro" id="IPR002123">
    <property type="entry name" value="Plipid/glycerol_acylTrfase"/>
</dbReference>
<evidence type="ECO:0000256" key="3">
    <source>
        <dbReference type="ARBA" id="ARBA00023315"/>
    </source>
</evidence>